<proteinExistence type="predicted"/>
<feature type="transmembrane region" description="Helical" evidence="1">
    <location>
        <begin position="7"/>
        <end position="24"/>
    </location>
</feature>
<evidence type="ECO:0000259" key="2">
    <source>
        <dbReference type="Pfam" id="PF14342"/>
    </source>
</evidence>
<keyword evidence="1" id="KW-1133">Transmembrane helix</keyword>
<feature type="domain" description="DUF4396" evidence="2">
    <location>
        <begin position="74"/>
        <end position="211"/>
    </location>
</feature>
<keyword evidence="4" id="KW-1185">Reference proteome</keyword>
<evidence type="ECO:0000313" key="4">
    <source>
        <dbReference type="Proteomes" id="UP001203423"/>
    </source>
</evidence>
<dbReference type="InterPro" id="IPR025509">
    <property type="entry name" value="DUF4396"/>
</dbReference>
<feature type="transmembrane region" description="Helical" evidence="1">
    <location>
        <begin position="269"/>
        <end position="292"/>
    </location>
</feature>
<dbReference type="Pfam" id="PF14342">
    <property type="entry name" value="DUF4396"/>
    <property type="match status" value="1"/>
</dbReference>
<sequence length="294" mass="33845">MSELYGALILWFSLTFLSMIYVLWDQFTNTPSMRIMTFAWVLIILYTGPLGLFFYFLSCRQPLEGKHDEFINVHWKQSLGSLIHCVAGDATAAIIIMAIVLTLFSIANGLEMILEYIAAYLFGLFIFQALFMRSMFDSYWEAVRKTLFAETISMNFVMCGMLPTMFILAHLFPLSTDPNSLYFWGRMSLATIIASFVAYPINAWMVRNNIKHGMMSRPQASDSKHAHNEHNMHTHAHEHEVHDNLEHDDKNIHRAHDMKADSISFTKQAILISATFALLLIIIWLTTFIIPIKF</sequence>
<dbReference type="EMBL" id="JAKIKS010000027">
    <property type="protein sequence ID" value="MCL1124618.1"/>
    <property type="molecule type" value="Genomic_DNA"/>
</dbReference>
<evidence type="ECO:0000313" key="3">
    <source>
        <dbReference type="EMBL" id="MCL1124618.1"/>
    </source>
</evidence>
<reference evidence="3 4" key="1">
    <citation type="submission" date="2022-01" db="EMBL/GenBank/DDBJ databases">
        <title>Whole genome-based taxonomy of the Shewanellaceae.</title>
        <authorList>
            <person name="Martin-Rodriguez A.J."/>
        </authorList>
    </citation>
    <scope>NUCLEOTIDE SEQUENCE [LARGE SCALE GENOMIC DNA]</scope>
    <source>
        <strain evidence="3 4">DSM 17177</strain>
    </source>
</reference>
<feature type="transmembrane region" description="Helical" evidence="1">
    <location>
        <begin position="36"/>
        <end position="58"/>
    </location>
</feature>
<feature type="transmembrane region" description="Helical" evidence="1">
    <location>
        <begin position="152"/>
        <end position="172"/>
    </location>
</feature>
<feature type="transmembrane region" description="Helical" evidence="1">
    <location>
        <begin position="184"/>
        <end position="206"/>
    </location>
</feature>
<keyword evidence="1" id="KW-0472">Membrane</keyword>
<feature type="transmembrane region" description="Helical" evidence="1">
    <location>
        <begin position="113"/>
        <end position="131"/>
    </location>
</feature>
<evidence type="ECO:0000256" key="1">
    <source>
        <dbReference type="SAM" id="Phobius"/>
    </source>
</evidence>
<dbReference type="RefSeq" id="WP_248939895.1">
    <property type="nucleotide sequence ID" value="NZ_JAKIKS010000027.1"/>
</dbReference>
<comment type="caution">
    <text evidence="3">The sequence shown here is derived from an EMBL/GenBank/DDBJ whole genome shotgun (WGS) entry which is preliminary data.</text>
</comment>
<name>A0ABT0LAC8_9GAMM</name>
<protein>
    <submittedName>
        <fullName evidence="3">DUF4396 domain-containing protein</fullName>
    </submittedName>
</protein>
<gene>
    <name evidence="3" type="ORF">L2764_09045</name>
</gene>
<organism evidence="3 4">
    <name type="scientific">Shewanella surugensis</name>
    <dbReference type="NCBI Taxonomy" id="212020"/>
    <lineage>
        <taxon>Bacteria</taxon>
        <taxon>Pseudomonadati</taxon>
        <taxon>Pseudomonadota</taxon>
        <taxon>Gammaproteobacteria</taxon>
        <taxon>Alteromonadales</taxon>
        <taxon>Shewanellaceae</taxon>
        <taxon>Shewanella</taxon>
    </lineage>
</organism>
<accession>A0ABT0LAC8</accession>
<dbReference type="Proteomes" id="UP001203423">
    <property type="component" value="Unassembled WGS sequence"/>
</dbReference>
<feature type="transmembrane region" description="Helical" evidence="1">
    <location>
        <begin position="79"/>
        <end position="107"/>
    </location>
</feature>
<keyword evidence="1" id="KW-0812">Transmembrane</keyword>